<organism evidence="12 13">
    <name type="scientific">Burkholderia semiarida</name>
    <dbReference type="NCBI Taxonomy" id="2843303"/>
    <lineage>
        <taxon>Bacteria</taxon>
        <taxon>Pseudomonadati</taxon>
        <taxon>Pseudomonadota</taxon>
        <taxon>Betaproteobacteria</taxon>
        <taxon>Burkholderiales</taxon>
        <taxon>Burkholderiaceae</taxon>
        <taxon>Burkholderia</taxon>
        <taxon>Burkholderia cepacia complex</taxon>
    </lineage>
</organism>
<dbReference type="PRINTS" id="PR00344">
    <property type="entry name" value="BCTRLSENSOR"/>
</dbReference>
<comment type="subcellular location">
    <subcellularLocation>
        <location evidence="2">Membrane</location>
    </subcellularLocation>
</comment>
<evidence type="ECO:0000256" key="2">
    <source>
        <dbReference type="ARBA" id="ARBA00004370"/>
    </source>
</evidence>
<evidence type="ECO:0000256" key="6">
    <source>
        <dbReference type="ARBA" id="ARBA00022692"/>
    </source>
</evidence>
<dbReference type="InterPro" id="IPR005467">
    <property type="entry name" value="His_kinase_dom"/>
</dbReference>
<dbReference type="Pfam" id="PF02518">
    <property type="entry name" value="HATPase_c"/>
    <property type="match status" value="1"/>
</dbReference>
<proteinExistence type="predicted"/>
<keyword evidence="4" id="KW-0597">Phosphoprotein</keyword>
<keyword evidence="8 10" id="KW-1133">Transmembrane helix</keyword>
<dbReference type="EC" id="2.7.13.3" evidence="3"/>
<dbReference type="CDD" id="cd00075">
    <property type="entry name" value="HATPase"/>
    <property type="match status" value="1"/>
</dbReference>
<dbReference type="InterPro" id="IPR050428">
    <property type="entry name" value="TCS_sensor_his_kinase"/>
</dbReference>
<dbReference type="Gene3D" id="3.30.565.10">
    <property type="entry name" value="Histidine kinase-like ATPase, C-terminal domain"/>
    <property type="match status" value="1"/>
</dbReference>
<protein>
    <recommendedName>
        <fullName evidence="3">histidine kinase</fullName>
        <ecNumber evidence="3">2.7.13.3</ecNumber>
    </recommendedName>
</protein>
<dbReference type="GO" id="GO:0005524">
    <property type="term" value="F:ATP binding"/>
    <property type="evidence" value="ECO:0007669"/>
    <property type="project" value="UniProtKB-KW"/>
</dbReference>
<evidence type="ECO:0000256" key="3">
    <source>
        <dbReference type="ARBA" id="ARBA00012438"/>
    </source>
</evidence>
<evidence type="ECO:0000313" key="12">
    <source>
        <dbReference type="EMBL" id="MFH5249609.1"/>
    </source>
</evidence>
<feature type="transmembrane region" description="Helical" evidence="10">
    <location>
        <begin position="324"/>
        <end position="343"/>
    </location>
</feature>
<dbReference type="CDD" id="cd00082">
    <property type="entry name" value="HisKA"/>
    <property type="match status" value="1"/>
</dbReference>
<evidence type="ECO:0000256" key="4">
    <source>
        <dbReference type="ARBA" id="ARBA00022553"/>
    </source>
</evidence>
<comment type="catalytic activity">
    <reaction evidence="1">
        <text>ATP + protein L-histidine = ADP + protein N-phospho-L-histidine.</text>
        <dbReference type="EC" id="2.7.13.3"/>
    </reaction>
</comment>
<evidence type="ECO:0000256" key="10">
    <source>
        <dbReference type="SAM" id="Phobius"/>
    </source>
</evidence>
<reference evidence="12 13" key="1">
    <citation type="submission" date="2024-10" db="EMBL/GenBank/DDBJ databases">
        <title>Burkholderia semiarida in Mexico.</title>
        <authorList>
            <person name="Estrada P."/>
        </authorList>
    </citation>
    <scope>NUCLEOTIDE SEQUENCE [LARGE SCALE GENOMIC DNA]</scope>
    <source>
        <strain evidence="12 13">CLM7-1</strain>
    </source>
</reference>
<gene>
    <name evidence="12" type="ORF">ACGTRS_00010</name>
</gene>
<dbReference type="Pfam" id="PF05226">
    <property type="entry name" value="CHASE2"/>
    <property type="match status" value="1"/>
</dbReference>
<evidence type="ECO:0000259" key="11">
    <source>
        <dbReference type="PROSITE" id="PS50109"/>
    </source>
</evidence>
<dbReference type="SMART" id="SM01080">
    <property type="entry name" value="CHASE2"/>
    <property type="match status" value="1"/>
</dbReference>
<name>A0ABW7KUM2_9BURK</name>
<dbReference type="RefSeq" id="WP_395128210.1">
    <property type="nucleotide sequence ID" value="NZ_JBIMPM010000001.1"/>
</dbReference>
<keyword evidence="6 10" id="KW-0812">Transmembrane</keyword>
<accession>A0ABW7KUM2</accession>
<dbReference type="InterPro" id="IPR004358">
    <property type="entry name" value="Sig_transdc_His_kin-like_C"/>
</dbReference>
<dbReference type="SMART" id="SM00387">
    <property type="entry name" value="HATPase_c"/>
    <property type="match status" value="1"/>
</dbReference>
<dbReference type="InterPro" id="IPR003661">
    <property type="entry name" value="HisK_dim/P_dom"/>
</dbReference>
<keyword evidence="12" id="KW-0547">Nucleotide-binding</keyword>
<dbReference type="Gene3D" id="1.10.287.130">
    <property type="match status" value="1"/>
</dbReference>
<keyword evidence="9 10" id="KW-0472">Membrane</keyword>
<dbReference type="PANTHER" id="PTHR45436:SF5">
    <property type="entry name" value="SENSOR HISTIDINE KINASE TRCS"/>
    <property type="match status" value="1"/>
</dbReference>
<dbReference type="InterPro" id="IPR036097">
    <property type="entry name" value="HisK_dim/P_sf"/>
</dbReference>
<dbReference type="PIRSF" id="PIRSF037347">
    <property type="entry name" value="STHK_CHASE2_PAS_prd"/>
    <property type="match status" value="1"/>
</dbReference>
<evidence type="ECO:0000256" key="1">
    <source>
        <dbReference type="ARBA" id="ARBA00000085"/>
    </source>
</evidence>
<dbReference type="EMBL" id="JBIMPM010000001">
    <property type="protein sequence ID" value="MFH5249609.1"/>
    <property type="molecule type" value="Genomic_DNA"/>
</dbReference>
<dbReference type="InterPro" id="IPR036890">
    <property type="entry name" value="HATPase_C_sf"/>
</dbReference>
<feature type="transmembrane region" description="Helical" evidence="10">
    <location>
        <begin position="300"/>
        <end position="317"/>
    </location>
</feature>
<dbReference type="InterPro" id="IPR003594">
    <property type="entry name" value="HATPase_dom"/>
</dbReference>
<keyword evidence="5" id="KW-0808">Transferase</keyword>
<feature type="domain" description="Histidine kinase" evidence="11">
    <location>
        <begin position="542"/>
        <end position="760"/>
    </location>
</feature>
<dbReference type="Pfam" id="PF00512">
    <property type="entry name" value="HisKA"/>
    <property type="match status" value="1"/>
</dbReference>
<dbReference type="Proteomes" id="UP001609186">
    <property type="component" value="Unassembled WGS sequence"/>
</dbReference>
<evidence type="ECO:0000313" key="13">
    <source>
        <dbReference type="Proteomes" id="UP001609186"/>
    </source>
</evidence>
<dbReference type="InterPro" id="IPR007890">
    <property type="entry name" value="CHASE2"/>
</dbReference>
<dbReference type="SMART" id="SM00388">
    <property type="entry name" value="HisKA"/>
    <property type="match status" value="1"/>
</dbReference>
<dbReference type="PANTHER" id="PTHR45436">
    <property type="entry name" value="SENSOR HISTIDINE KINASE YKOH"/>
    <property type="match status" value="1"/>
</dbReference>
<evidence type="ECO:0000256" key="9">
    <source>
        <dbReference type="ARBA" id="ARBA00023136"/>
    </source>
</evidence>
<evidence type="ECO:0000256" key="7">
    <source>
        <dbReference type="ARBA" id="ARBA00022777"/>
    </source>
</evidence>
<keyword evidence="12" id="KW-0067">ATP-binding</keyword>
<evidence type="ECO:0000256" key="8">
    <source>
        <dbReference type="ARBA" id="ARBA00022989"/>
    </source>
</evidence>
<dbReference type="InterPro" id="IPR017181">
    <property type="entry name" value="Sig_transdc_His_kin_CHASE2"/>
</dbReference>
<keyword evidence="13" id="KW-1185">Reference proteome</keyword>
<evidence type="ECO:0000256" key="5">
    <source>
        <dbReference type="ARBA" id="ARBA00022679"/>
    </source>
</evidence>
<sequence>MRNLLHAAKSLGTTKGLLVTLLIALAALSSQPAGRVMSGVIDRALYDAMAAWYARARPDNIVVVNIDARTLAALGLGNLPGDPERLLARLNAASCVVLDLPLTPGLDYSRLERAMDRHGRIVLVVPRTSVNAFSLLPASDWKTLSQHAAAVSQREIVSGHYGAVSGFVPYQATADGLVAHVALEALRVAGADARETVATYVRPPAALPRHDRNGSVLVMLHHPDDLVQYSYVDVLDGRIPASAFAGKIVFVGHSMWLGEGTYRLSLLAHGEAPRAHLDALVTDAVARRHLVRELPDAVETLVYAGLAIGMALLCLLLSGPTMHAAALGWCVGLVALPLVLLGFRIWLPIGMLPLVCLLIYGLFAWERHGRMLALLRGELAGLRAVATSIGTAPATPMPMLETGGELVDVQSAMRQIRSWQKIYVDMINQLPYPVFFALDGKVAIWNAKAAELVGNADATVAQDSERLAQIERSVDESIRANGEISREITWDGQTSLLLCEPLSNDETESSTGAADDSSQRAHLVCLIAAGDTATYDKQVLRHIAHDLRSPLTSILALIEHRHEEQAEAEHDDHAFLHDLRRQADYSLRIANGFVQLSRAEQLSRERFEPVMLEDLAIEAIGQTLVAARAKSISLCGPSGDLDDTLINADATMLIRAIVNVIDNAIKYSATGTVVTVRIERTDDAQLALHVMDQGIGMSEETVRRLFEPFFQVERVRGPENGVGLGMPFVKAVVERHGGTVEVHSALGRGTDFVVRVPGRG</sequence>
<keyword evidence="7" id="KW-0418">Kinase</keyword>
<dbReference type="SUPFAM" id="SSF47384">
    <property type="entry name" value="Homodimeric domain of signal transducing histidine kinase"/>
    <property type="match status" value="1"/>
</dbReference>
<dbReference type="SUPFAM" id="SSF55874">
    <property type="entry name" value="ATPase domain of HSP90 chaperone/DNA topoisomerase II/histidine kinase"/>
    <property type="match status" value="1"/>
</dbReference>
<dbReference type="PROSITE" id="PS50109">
    <property type="entry name" value="HIS_KIN"/>
    <property type="match status" value="1"/>
</dbReference>
<comment type="caution">
    <text evidence="12">The sequence shown here is derived from an EMBL/GenBank/DDBJ whole genome shotgun (WGS) entry which is preliminary data.</text>
</comment>